<dbReference type="AlphaFoldDB" id="A0A2T2N0K0"/>
<proteinExistence type="inferred from homology"/>
<evidence type="ECO:0000256" key="8">
    <source>
        <dbReference type="SAM" id="Phobius"/>
    </source>
</evidence>
<gene>
    <name evidence="12" type="ORF">BS50DRAFT_509385</name>
</gene>
<dbReference type="PANTHER" id="PTHR13018:SF20">
    <property type="entry name" value="SPORULATION-SPECIFIC PROTEIN 75"/>
    <property type="match status" value="1"/>
</dbReference>
<evidence type="ECO:0000259" key="9">
    <source>
        <dbReference type="Pfam" id="PF02714"/>
    </source>
</evidence>
<keyword evidence="13" id="KW-1185">Reference proteome</keyword>
<feature type="transmembrane region" description="Helical" evidence="8">
    <location>
        <begin position="477"/>
        <end position="500"/>
    </location>
</feature>
<keyword evidence="6 8" id="KW-0472">Membrane</keyword>
<dbReference type="GO" id="GO:0005886">
    <property type="term" value="C:plasma membrane"/>
    <property type="evidence" value="ECO:0007669"/>
    <property type="project" value="TreeGrafter"/>
</dbReference>
<dbReference type="Pfam" id="PF02714">
    <property type="entry name" value="RSN1_7TM"/>
    <property type="match status" value="1"/>
</dbReference>
<dbReference type="EMBL" id="KZ678174">
    <property type="protein sequence ID" value="PSN58970.1"/>
    <property type="molecule type" value="Genomic_DNA"/>
</dbReference>
<evidence type="ECO:0000256" key="5">
    <source>
        <dbReference type="ARBA" id="ARBA00022989"/>
    </source>
</evidence>
<feature type="transmembrane region" description="Helical" evidence="8">
    <location>
        <begin position="599"/>
        <end position="619"/>
    </location>
</feature>
<dbReference type="Pfam" id="PF13967">
    <property type="entry name" value="RSN1_TM"/>
    <property type="match status" value="1"/>
</dbReference>
<evidence type="ECO:0000256" key="6">
    <source>
        <dbReference type="ARBA" id="ARBA00023136"/>
    </source>
</evidence>
<feature type="transmembrane region" description="Helical" evidence="8">
    <location>
        <begin position="433"/>
        <end position="451"/>
    </location>
</feature>
<evidence type="ECO:0000259" key="11">
    <source>
        <dbReference type="Pfam" id="PF14703"/>
    </source>
</evidence>
<organism evidence="12 13">
    <name type="scientific">Corynespora cassiicola Philippines</name>
    <dbReference type="NCBI Taxonomy" id="1448308"/>
    <lineage>
        <taxon>Eukaryota</taxon>
        <taxon>Fungi</taxon>
        <taxon>Dikarya</taxon>
        <taxon>Ascomycota</taxon>
        <taxon>Pezizomycotina</taxon>
        <taxon>Dothideomycetes</taxon>
        <taxon>Pleosporomycetidae</taxon>
        <taxon>Pleosporales</taxon>
        <taxon>Corynesporascaceae</taxon>
        <taxon>Corynespora</taxon>
    </lineage>
</organism>
<evidence type="ECO:0000256" key="4">
    <source>
        <dbReference type="ARBA" id="ARBA00022692"/>
    </source>
</evidence>
<accession>A0A2T2N0K0</accession>
<dbReference type="Pfam" id="PF14703">
    <property type="entry name" value="PHM7_cyt"/>
    <property type="match status" value="1"/>
</dbReference>
<dbReference type="InterPro" id="IPR032880">
    <property type="entry name" value="CSC1/OSCA1-like_N"/>
</dbReference>
<dbReference type="PANTHER" id="PTHR13018">
    <property type="entry name" value="PROBABLE MEMBRANE PROTEIN DUF221-RELATED"/>
    <property type="match status" value="1"/>
</dbReference>
<evidence type="ECO:0000259" key="10">
    <source>
        <dbReference type="Pfam" id="PF13967"/>
    </source>
</evidence>
<evidence type="ECO:0000256" key="1">
    <source>
        <dbReference type="ARBA" id="ARBA00004141"/>
    </source>
</evidence>
<keyword evidence="7" id="KW-0175">Coiled coil</keyword>
<comment type="similarity">
    <text evidence="2">Belongs to the CSC1 (TC 1.A.17) family.</text>
</comment>
<dbReference type="InterPro" id="IPR003864">
    <property type="entry name" value="CSC1/OSCA1-like_7TM"/>
</dbReference>
<evidence type="ECO:0000256" key="3">
    <source>
        <dbReference type="ARBA" id="ARBA00022448"/>
    </source>
</evidence>
<sequence>MSAAQEEVQTSSQAVSESLGKARQLSGVSLSSFIASISTSATLFLIQVVLFLTIKSKFPSIYHDSRVDSPNTTNRLGKIKPFLHSALVRLDERPKHLDRYFFRRYLRTLFFIFAPASVVITPILVPINYIHGKNARNGVSGLDKLGWSNVGLDHTKRYWAHLFLCYLFVLYISWMIWREMEVYVAIRNASPHASSRTVLIDCIPDPWMTEKELKEILQIFPGKVVAIVFNRDFSTLSLCVKRREALARSLEAAETRFIQKNIDQTRRVRTTIWRESMKPPISSFSLSGFLTWWSSKKIDTIAYYRQKMQDLNGDIEKYRSKREDFEKLPSAFVTFDNSVAAHMVCQTVIHTKAGYMTPRMLPISVSDIIWDNISLKWWNRIVRSVASNICIIALAMLCVVPVAFAGLLSQIIYLTKAFSWLNWIDNLPEWALGLIQGVVPPVSIACLLRAYSAGLEFLVKKQGISIRSAVSLKMQDYYFYFLFTQLTLLVSLSAGLTAIANELSSGGALAATLAKNVPKASNYFLSYILLQTLSTSANALLQMDRLVGRVIFAPLVDNTVTEMKEREKGQEMELGTFVPVYTNLSCIDRDDGGLFYPKALKHLLVGVYAMEMTTMALFFLVRDSQNQARCFGQACLMILIIALTIVYHHLLCKAFDPLLLYTPSSVKRAQVSIQAFSHHSLTSNPIIRLPQDLSGISRAEVEVLRLTLGEVEANDQEATINSSGTINVH</sequence>
<feature type="transmembrane region" description="Helical" evidence="8">
    <location>
        <begin position="33"/>
        <end position="54"/>
    </location>
</feature>
<evidence type="ECO:0000256" key="7">
    <source>
        <dbReference type="SAM" id="Coils"/>
    </source>
</evidence>
<keyword evidence="4 8" id="KW-0812">Transmembrane</keyword>
<name>A0A2T2N0K0_CORCC</name>
<feature type="transmembrane region" description="Helical" evidence="8">
    <location>
        <begin position="385"/>
        <end position="413"/>
    </location>
</feature>
<comment type="subcellular location">
    <subcellularLocation>
        <location evidence="1">Membrane</location>
        <topology evidence="1">Multi-pass membrane protein</topology>
    </subcellularLocation>
</comment>
<evidence type="ECO:0000313" key="12">
    <source>
        <dbReference type="EMBL" id="PSN58970.1"/>
    </source>
</evidence>
<feature type="transmembrane region" description="Helical" evidence="8">
    <location>
        <begin position="631"/>
        <end position="651"/>
    </location>
</feature>
<keyword evidence="5 8" id="KW-1133">Transmembrane helix</keyword>
<dbReference type="GO" id="GO:0005227">
    <property type="term" value="F:calcium-activated cation channel activity"/>
    <property type="evidence" value="ECO:0007669"/>
    <property type="project" value="InterPro"/>
</dbReference>
<dbReference type="InterPro" id="IPR045122">
    <property type="entry name" value="Csc1-like"/>
</dbReference>
<reference evidence="12 13" key="1">
    <citation type="journal article" date="2018" name="Front. Microbiol.">
        <title>Genome-Wide Analysis of Corynespora cassiicola Leaf Fall Disease Putative Effectors.</title>
        <authorList>
            <person name="Lopez D."/>
            <person name="Ribeiro S."/>
            <person name="Label P."/>
            <person name="Fumanal B."/>
            <person name="Venisse J.S."/>
            <person name="Kohler A."/>
            <person name="de Oliveira R.R."/>
            <person name="Labutti K."/>
            <person name="Lipzen A."/>
            <person name="Lail K."/>
            <person name="Bauer D."/>
            <person name="Ohm R.A."/>
            <person name="Barry K.W."/>
            <person name="Spatafora J."/>
            <person name="Grigoriev I.V."/>
            <person name="Martin F.M."/>
            <person name="Pujade-Renaud V."/>
        </authorList>
    </citation>
    <scope>NUCLEOTIDE SEQUENCE [LARGE SCALE GENOMIC DNA]</scope>
    <source>
        <strain evidence="12 13">Philippines</strain>
    </source>
</reference>
<feature type="domain" description="CSC1/OSCA1-like N-terminal transmembrane" evidence="10">
    <location>
        <begin position="32"/>
        <end position="179"/>
    </location>
</feature>
<feature type="coiled-coil region" evidence="7">
    <location>
        <begin position="301"/>
        <end position="328"/>
    </location>
</feature>
<protein>
    <submittedName>
        <fullName evidence="12">DUF221-domain-containing protein</fullName>
    </submittedName>
</protein>
<dbReference type="InterPro" id="IPR027815">
    <property type="entry name" value="CSC1/OSCA1-like_cyt"/>
</dbReference>
<feature type="transmembrane region" description="Helical" evidence="8">
    <location>
        <begin position="109"/>
        <end position="130"/>
    </location>
</feature>
<evidence type="ECO:0000313" key="13">
    <source>
        <dbReference type="Proteomes" id="UP000240883"/>
    </source>
</evidence>
<feature type="transmembrane region" description="Helical" evidence="8">
    <location>
        <begin position="158"/>
        <end position="177"/>
    </location>
</feature>
<dbReference type="Proteomes" id="UP000240883">
    <property type="component" value="Unassembled WGS sequence"/>
</dbReference>
<evidence type="ECO:0000256" key="2">
    <source>
        <dbReference type="ARBA" id="ARBA00007779"/>
    </source>
</evidence>
<feature type="domain" description="CSC1/OSCA1-like 7TM region" evidence="9">
    <location>
        <begin position="383"/>
        <end position="587"/>
    </location>
</feature>
<feature type="domain" description="CSC1/OSCA1-like cytosolic" evidence="11">
    <location>
        <begin position="195"/>
        <end position="372"/>
    </location>
</feature>
<keyword evidence="3" id="KW-0813">Transport</keyword>
<dbReference type="OrthoDB" id="1076608at2759"/>